<evidence type="ECO:0000313" key="4">
    <source>
        <dbReference type="Proteomes" id="UP000451860"/>
    </source>
</evidence>
<name>A0A7J5UIH2_9MICO</name>
<keyword evidence="4" id="KW-1185">Reference proteome</keyword>
<comment type="caution">
    <text evidence="3">The sequence shown here is derived from an EMBL/GenBank/DDBJ whole genome shotgun (WGS) entry which is preliminary data.</text>
</comment>
<dbReference type="AlphaFoldDB" id="A0A7J5UIH2"/>
<keyword evidence="2" id="KW-0732">Signal</keyword>
<feature type="transmembrane region" description="Helical" evidence="1">
    <location>
        <begin position="228"/>
        <end position="249"/>
    </location>
</feature>
<feature type="signal peptide" evidence="2">
    <location>
        <begin position="1"/>
        <end position="21"/>
    </location>
</feature>
<sequence length="272" mass="28303">MRAAASAFVAALTVLAGLVLAAPARATHDVDATTGAPAAGPGVPAEVAEWFRAEGPNAVIAGAAQLPELTPQQRGEVRVGPVRTVMTWSDGLLTGADLTPAVQPASPEEWVAPLELGEAAVGVLLAGREGAGRQLHAEVRGDADLGEAVRGLDLSTPLVHDEPLDGWFAVADGEVRPLDAAARDALAGAAPVEVYQPLVQQRYDRYRAAASAEPGSAAEQARAGGSGAVVWVAGIVVVLLVWAGVIVWLRRPEEAPRTVRPRERHPRRGVRR</sequence>
<feature type="chain" id="PRO_5038905946" evidence="2">
    <location>
        <begin position="22"/>
        <end position="272"/>
    </location>
</feature>
<gene>
    <name evidence="3" type="ORF">GB883_20715</name>
</gene>
<accession>A0A7J5UIH2</accession>
<dbReference type="Proteomes" id="UP000451860">
    <property type="component" value="Unassembled WGS sequence"/>
</dbReference>
<dbReference type="OrthoDB" id="5150010at2"/>
<dbReference type="RefSeq" id="WP_152201115.1">
    <property type="nucleotide sequence ID" value="NZ_VUKF01000006.1"/>
</dbReference>
<dbReference type="EMBL" id="WHJE01000234">
    <property type="protein sequence ID" value="KAE8762179.1"/>
    <property type="molecule type" value="Genomic_DNA"/>
</dbReference>
<organism evidence="3 4">
    <name type="scientific">Georgenia thermotolerans</name>
    <dbReference type="NCBI Taxonomy" id="527326"/>
    <lineage>
        <taxon>Bacteria</taxon>
        <taxon>Bacillati</taxon>
        <taxon>Actinomycetota</taxon>
        <taxon>Actinomycetes</taxon>
        <taxon>Micrococcales</taxon>
        <taxon>Bogoriellaceae</taxon>
        <taxon>Georgenia</taxon>
    </lineage>
</organism>
<keyword evidence="1" id="KW-1133">Transmembrane helix</keyword>
<keyword evidence="1" id="KW-0472">Membrane</keyword>
<protein>
    <submittedName>
        <fullName evidence="3">Uncharacterized protein</fullName>
    </submittedName>
</protein>
<keyword evidence="1" id="KW-0812">Transmembrane</keyword>
<evidence type="ECO:0000256" key="1">
    <source>
        <dbReference type="SAM" id="Phobius"/>
    </source>
</evidence>
<evidence type="ECO:0000256" key="2">
    <source>
        <dbReference type="SAM" id="SignalP"/>
    </source>
</evidence>
<reference evidence="3 4" key="1">
    <citation type="submission" date="2019-10" db="EMBL/GenBank/DDBJ databases">
        <title>Georgenia wutianyii sp. nov. and Georgenia yuyongxinii sp. nov. isolated from plateau pika (Ochotona curzoniae) in the Qinghai-Tibet plateau of China.</title>
        <authorList>
            <person name="Tian Z."/>
        </authorList>
    </citation>
    <scope>NUCLEOTIDE SEQUENCE [LARGE SCALE GENOMIC DNA]</scope>
    <source>
        <strain evidence="3 4">DSM 21501</strain>
    </source>
</reference>
<evidence type="ECO:0000313" key="3">
    <source>
        <dbReference type="EMBL" id="KAE8762179.1"/>
    </source>
</evidence>
<proteinExistence type="predicted"/>